<keyword evidence="7" id="KW-1185">Reference proteome</keyword>
<dbReference type="InterPro" id="IPR018247">
    <property type="entry name" value="EF_Hand_1_Ca_BS"/>
</dbReference>
<reference evidence="6 7" key="1">
    <citation type="submission" date="2020-02" db="EMBL/GenBank/DDBJ databases">
        <authorList>
            <person name="Ma Q."/>
            <person name="Huang Y."/>
            <person name="Song X."/>
            <person name="Pei D."/>
        </authorList>
    </citation>
    <scope>NUCLEOTIDE SEQUENCE [LARGE SCALE GENOMIC DNA]</scope>
    <source>
        <strain evidence="6">Sxm20200214</strain>
        <tissue evidence="6">Leaf</tissue>
    </source>
</reference>
<evidence type="ECO:0000313" key="7">
    <source>
        <dbReference type="Proteomes" id="UP000886595"/>
    </source>
</evidence>
<dbReference type="InterPro" id="IPR039647">
    <property type="entry name" value="EF_hand_pair_protein_CML-like"/>
</dbReference>
<dbReference type="PROSITE" id="PS50222">
    <property type="entry name" value="EF_HAND_2"/>
    <property type="match status" value="1"/>
</dbReference>
<feature type="domain" description="EF-hand" evidence="5">
    <location>
        <begin position="130"/>
        <end position="164"/>
    </location>
</feature>
<protein>
    <recommendedName>
        <fullName evidence="5">EF-hand domain-containing protein</fullName>
    </recommendedName>
</protein>
<name>A0A8X7RS66_BRACI</name>
<proteinExistence type="predicted"/>
<keyword evidence="4" id="KW-0812">Transmembrane</keyword>
<accession>A0A8X7RS66</accession>
<feature type="transmembrane region" description="Helical" evidence="4">
    <location>
        <begin position="6"/>
        <end position="25"/>
    </location>
</feature>
<gene>
    <name evidence="6" type="ORF">Bca52824_039746</name>
</gene>
<evidence type="ECO:0000256" key="4">
    <source>
        <dbReference type="SAM" id="Phobius"/>
    </source>
</evidence>
<dbReference type="Gene3D" id="1.10.238.10">
    <property type="entry name" value="EF-hand"/>
    <property type="match status" value="1"/>
</dbReference>
<dbReference type="Pfam" id="PF13499">
    <property type="entry name" value="EF-hand_7"/>
    <property type="match status" value="1"/>
</dbReference>
<dbReference type="AlphaFoldDB" id="A0A8X7RS66"/>
<evidence type="ECO:0000259" key="5">
    <source>
        <dbReference type="PROSITE" id="PS50222"/>
    </source>
</evidence>
<dbReference type="SMART" id="SM00054">
    <property type="entry name" value="EFh"/>
    <property type="match status" value="1"/>
</dbReference>
<dbReference type="OrthoDB" id="26525at2759"/>
<evidence type="ECO:0000256" key="2">
    <source>
        <dbReference type="ARBA" id="ARBA00022737"/>
    </source>
</evidence>
<dbReference type="InterPro" id="IPR002048">
    <property type="entry name" value="EF_hand_dom"/>
</dbReference>
<dbReference type="PROSITE" id="PS00018">
    <property type="entry name" value="EF_HAND_1"/>
    <property type="match status" value="1"/>
</dbReference>
<dbReference type="CDD" id="cd00051">
    <property type="entry name" value="EFh"/>
    <property type="match status" value="1"/>
</dbReference>
<organism evidence="6 7">
    <name type="scientific">Brassica carinata</name>
    <name type="common">Ethiopian mustard</name>
    <name type="synonym">Abyssinian cabbage</name>
    <dbReference type="NCBI Taxonomy" id="52824"/>
    <lineage>
        <taxon>Eukaryota</taxon>
        <taxon>Viridiplantae</taxon>
        <taxon>Streptophyta</taxon>
        <taxon>Embryophyta</taxon>
        <taxon>Tracheophyta</taxon>
        <taxon>Spermatophyta</taxon>
        <taxon>Magnoliopsida</taxon>
        <taxon>eudicotyledons</taxon>
        <taxon>Gunneridae</taxon>
        <taxon>Pentapetalae</taxon>
        <taxon>rosids</taxon>
        <taxon>malvids</taxon>
        <taxon>Brassicales</taxon>
        <taxon>Brassicaceae</taxon>
        <taxon>Brassiceae</taxon>
        <taxon>Brassica</taxon>
    </lineage>
</organism>
<dbReference type="EMBL" id="JAAMPC010000009">
    <property type="protein sequence ID" value="KAG2293077.1"/>
    <property type="molecule type" value="Genomic_DNA"/>
</dbReference>
<evidence type="ECO:0000256" key="1">
    <source>
        <dbReference type="ARBA" id="ARBA00022723"/>
    </source>
</evidence>
<dbReference type="GO" id="GO:0005509">
    <property type="term" value="F:calcium ion binding"/>
    <property type="evidence" value="ECO:0007669"/>
    <property type="project" value="InterPro"/>
</dbReference>
<dbReference type="SUPFAM" id="SSF47473">
    <property type="entry name" value="EF-hand"/>
    <property type="match status" value="1"/>
</dbReference>
<dbReference type="PANTHER" id="PTHR10891">
    <property type="entry name" value="EF-HAND CALCIUM-BINDING DOMAIN CONTAINING PROTEIN"/>
    <property type="match status" value="1"/>
</dbReference>
<sequence>MEDSSALSPTSLLTIATFLFILNLMMKIQDFSSFFPYPLHLFFSNAYILFASTKDMKLNMIELPIIKKVFVPKVKLMIDDSEVLYKCLIEEGEEYLLEKSEMEGKEINQDGFIDENELKHVFCLLGYDECTKMERRKMIKVFDENRDGKIDFDEFVKLIDKSFS</sequence>
<keyword evidence="4" id="KW-0472">Membrane</keyword>
<dbReference type="InterPro" id="IPR011992">
    <property type="entry name" value="EF-hand-dom_pair"/>
</dbReference>
<evidence type="ECO:0000256" key="3">
    <source>
        <dbReference type="ARBA" id="ARBA00022837"/>
    </source>
</evidence>
<keyword evidence="4" id="KW-1133">Transmembrane helix</keyword>
<keyword evidence="3" id="KW-0106">Calcium</keyword>
<comment type="caution">
    <text evidence="6">The sequence shown here is derived from an EMBL/GenBank/DDBJ whole genome shotgun (WGS) entry which is preliminary data.</text>
</comment>
<evidence type="ECO:0000313" key="6">
    <source>
        <dbReference type="EMBL" id="KAG2293077.1"/>
    </source>
</evidence>
<dbReference type="Proteomes" id="UP000886595">
    <property type="component" value="Unassembled WGS sequence"/>
</dbReference>
<keyword evidence="1" id="KW-0479">Metal-binding</keyword>
<keyword evidence="2" id="KW-0677">Repeat</keyword>